<organism evidence="2 3">
    <name type="scientific">Mycena pura</name>
    <dbReference type="NCBI Taxonomy" id="153505"/>
    <lineage>
        <taxon>Eukaryota</taxon>
        <taxon>Fungi</taxon>
        <taxon>Dikarya</taxon>
        <taxon>Basidiomycota</taxon>
        <taxon>Agaricomycotina</taxon>
        <taxon>Agaricomycetes</taxon>
        <taxon>Agaricomycetidae</taxon>
        <taxon>Agaricales</taxon>
        <taxon>Marasmiineae</taxon>
        <taxon>Mycenaceae</taxon>
        <taxon>Mycena</taxon>
    </lineage>
</organism>
<proteinExistence type="predicted"/>
<reference evidence="2" key="1">
    <citation type="submission" date="2023-03" db="EMBL/GenBank/DDBJ databases">
        <title>Massive genome expansion in bonnet fungi (Mycena s.s.) driven by repeated elements and novel gene families across ecological guilds.</title>
        <authorList>
            <consortium name="Lawrence Berkeley National Laboratory"/>
            <person name="Harder C.B."/>
            <person name="Miyauchi S."/>
            <person name="Viragh M."/>
            <person name="Kuo A."/>
            <person name="Thoen E."/>
            <person name="Andreopoulos B."/>
            <person name="Lu D."/>
            <person name="Skrede I."/>
            <person name="Drula E."/>
            <person name="Henrissat B."/>
            <person name="Morin E."/>
            <person name="Kohler A."/>
            <person name="Barry K."/>
            <person name="LaButti K."/>
            <person name="Morin E."/>
            <person name="Salamov A."/>
            <person name="Lipzen A."/>
            <person name="Mereny Z."/>
            <person name="Hegedus B."/>
            <person name="Baldrian P."/>
            <person name="Stursova M."/>
            <person name="Weitz H."/>
            <person name="Taylor A."/>
            <person name="Grigoriev I.V."/>
            <person name="Nagy L.G."/>
            <person name="Martin F."/>
            <person name="Kauserud H."/>
        </authorList>
    </citation>
    <scope>NUCLEOTIDE SEQUENCE</scope>
    <source>
        <strain evidence="2">9144</strain>
    </source>
</reference>
<sequence>MLPPAASHHLLRRRTGRSTAPDIYATRDARRAEPHLRRRCPSQPTSCESDTKAAALSSESFRSSRSLSREHPRDFLRKGSQLATRRTLFHVPCEVPVPAQAPGEGASMCWATARRPWSPSSSAAAAWATCPARAPASWVDNKPTPVTGTATCAVRIRVRAQDSRHRGAAAAAVVRVPVPLVDDLDNGTLRSPSPTRCRAATLRGTGASSAARAAGRSRTQVSARSPGVVAHELERDGPVRRGAPSGSENAAEKDTEHQQAVGRGVDGLDCRDALSQRGHEETRTHSVAIGSATSVSLFIQSEPEVRHRLECALLQHLRRCTAPTCELEGV</sequence>
<feature type="region of interest" description="Disordered" evidence="1">
    <location>
        <begin position="1"/>
        <end position="79"/>
    </location>
</feature>
<feature type="region of interest" description="Disordered" evidence="1">
    <location>
        <begin position="187"/>
        <end position="266"/>
    </location>
</feature>
<feature type="compositionally biased region" description="Low complexity" evidence="1">
    <location>
        <begin position="53"/>
        <end position="66"/>
    </location>
</feature>
<keyword evidence="3" id="KW-1185">Reference proteome</keyword>
<accession>A0AAD6V5Y0</accession>
<dbReference type="EMBL" id="JARJCW010000049">
    <property type="protein sequence ID" value="KAJ7203791.1"/>
    <property type="molecule type" value="Genomic_DNA"/>
</dbReference>
<gene>
    <name evidence="2" type="ORF">GGX14DRAFT_569834</name>
</gene>
<comment type="caution">
    <text evidence="2">The sequence shown here is derived from an EMBL/GenBank/DDBJ whole genome shotgun (WGS) entry which is preliminary data.</text>
</comment>
<evidence type="ECO:0000313" key="3">
    <source>
        <dbReference type="Proteomes" id="UP001219525"/>
    </source>
</evidence>
<feature type="compositionally biased region" description="Low complexity" evidence="1">
    <location>
        <begin position="203"/>
        <end position="219"/>
    </location>
</feature>
<name>A0AAD6V5Y0_9AGAR</name>
<feature type="compositionally biased region" description="Basic and acidic residues" evidence="1">
    <location>
        <begin position="25"/>
        <end position="35"/>
    </location>
</feature>
<feature type="compositionally biased region" description="Basic and acidic residues" evidence="1">
    <location>
        <begin position="67"/>
        <end position="77"/>
    </location>
</feature>
<evidence type="ECO:0000313" key="2">
    <source>
        <dbReference type="EMBL" id="KAJ7203791.1"/>
    </source>
</evidence>
<dbReference type="Proteomes" id="UP001219525">
    <property type="component" value="Unassembled WGS sequence"/>
</dbReference>
<dbReference type="AlphaFoldDB" id="A0AAD6V5Y0"/>
<protein>
    <submittedName>
        <fullName evidence="2">Uncharacterized protein</fullName>
    </submittedName>
</protein>
<evidence type="ECO:0000256" key="1">
    <source>
        <dbReference type="SAM" id="MobiDB-lite"/>
    </source>
</evidence>